<comment type="caution">
    <text evidence="6">The sequence shown here is derived from an EMBL/GenBank/DDBJ whole genome shotgun (WGS) entry which is preliminary data.</text>
</comment>
<dbReference type="RefSeq" id="WP_416204473.1">
    <property type="nucleotide sequence ID" value="NZ_JBBKTX010000001.1"/>
</dbReference>
<dbReference type="EMBL" id="JBBKTX010000001">
    <property type="protein sequence ID" value="MFK4750930.1"/>
    <property type="molecule type" value="Genomic_DNA"/>
</dbReference>
<gene>
    <name evidence="6" type="ORF">WG929_00770</name>
</gene>
<protein>
    <submittedName>
        <fullName evidence="6">HlyD family secretion protein</fullName>
    </submittedName>
</protein>
<comment type="similarity">
    <text evidence="1">Belongs to the membrane fusion protein (MFP) (TC 8.A.1) family.</text>
</comment>
<keyword evidence="2" id="KW-0175">Coiled coil</keyword>
<feature type="domain" description="CusB-like beta-barrel" evidence="5">
    <location>
        <begin position="238"/>
        <end position="277"/>
    </location>
</feature>
<dbReference type="PANTHER" id="PTHR30386">
    <property type="entry name" value="MEMBRANE FUSION SUBUNIT OF EMRAB-TOLC MULTIDRUG EFFLUX PUMP"/>
    <property type="match status" value="1"/>
</dbReference>
<name>A0ABW8NDB4_9GAMM</name>
<feature type="coiled-coil region" evidence="2">
    <location>
        <begin position="107"/>
        <end position="172"/>
    </location>
</feature>
<evidence type="ECO:0000259" key="5">
    <source>
        <dbReference type="Pfam" id="PF25954"/>
    </source>
</evidence>
<proteinExistence type="inferred from homology"/>
<evidence type="ECO:0000259" key="4">
    <source>
        <dbReference type="Pfam" id="PF25917"/>
    </source>
</evidence>
<evidence type="ECO:0000313" key="7">
    <source>
        <dbReference type="Proteomes" id="UP001620597"/>
    </source>
</evidence>
<dbReference type="InterPro" id="IPR058792">
    <property type="entry name" value="Beta-barrel_RND_2"/>
</dbReference>
<dbReference type="InterPro" id="IPR058625">
    <property type="entry name" value="MdtA-like_BSH"/>
</dbReference>
<evidence type="ECO:0000313" key="6">
    <source>
        <dbReference type="EMBL" id="MFK4750930.1"/>
    </source>
</evidence>
<feature type="domain" description="Multidrug resistance protein MdtA-like alpha-helical hairpin" evidence="3">
    <location>
        <begin position="108"/>
        <end position="173"/>
    </location>
</feature>
<evidence type="ECO:0000256" key="2">
    <source>
        <dbReference type="SAM" id="Coils"/>
    </source>
</evidence>
<feature type="domain" description="Multidrug resistance protein MdtA-like barrel-sandwich hybrid" evidence="4">
    <location>
        <begin position="39"/>
        <end position="235"/>
    </location>
</feature>
<dbReference type="Gene3D" id="2.40.30.170">
    <property type="match status" value="1"/>
</dbReference>
<dbReference type="Gene3D" id="2.40.50.100">
    <property type="match status" value="1"/>
</dbReference>
<dbReference type="Proteomes" id="UP001620597">
    <property type="component" value="Unassembled WGS sequence"/>
</dbReference>
<organism evidence="6 7">
    <name type="scientific">Oceanobacter antarcticus</name>
    <dbReference type="NCBI Taxonomy" id="3133425"/>
    <lineage>
        <taxon>Bacteria</taxon>
        <taxon>Pseudomonadati</taxon>
        <taxon>Pseudomonadota</taxon>
        <taxon>Gammaproteobacteria</taxon>
        <taxon>Oceanospirillales</taxon>
        <taxon>Oceanospirillaceae</taxon>
        <taxon>Oceanobacter</taxon>
    </lineage>
</organism>
<dbReference type="Pfam" id="PF25876">
    <property type="entry name" value="HH_MFP_RND"/>
    <property type="match status" value="1"/>
</dbReference>
<accession>A0ABW8NDB4</accession>
<sequence length="338" mass="36840">MRKLVIALFVVLFVGLVGYWWWWHQGREDTDNAYVKADIVPVMSRVDGTVLALLAEDNRRVQQGEVLLELDPGLYRARLRQQQALLAAAQAGLTHLADRVQAEQSLIASAAASLEGARAEYLRAQQQLQRLQKLKQQQYVSQDNIDAAALTLASAEARLHENEAQLASRKANLVSVKGEAPQLTASVDEAHAAVAQAQLMLDYCTVVAPRDGVITSRQIQLGQGVAPGARLMSLVTEPVWIYANFKETQIAAMQAGQAAEIRVDALPDQVFKGHIDSFFAATGSEFALLPPQNATGNFTKVVQRLPVKLVFEAGQDTSMLRPGMSVEAAVFTAQTVVE</sequence>
<reference evidence="6 7" key="1">
    <citation type="submission" date="2024-03" db="EMBL/GenBank/DDBJ databases">
        <title>High-quality draft genome sequence of Oceanobacter sp. wDCs-4.</title>
        <authorList>
            <person name="Dong C."/>
        </authorList>
    </citation>
    <scope>NUCLEOTIDE SEQUENCE [LARGE SCALE GENOMIC DNA]</scope>
    <source>
        <strain evidence="7">wDCs-4</strain>
    </source>
</reference>
<evidence type="ECO:0000256" key="1">
    <source>
        <dbReference type="ARBA" id="ARBA00009477"/>
    </source>
</evidence>
<dbReference type="InterPro" id="IPR058624">
    <property type="entry name" value="MdtA-like_HH"/>
</dbReference>
<evidence type="ECO:0000259" key="3">
    <source>
        <dbReference type="Pfam" id="PF25876"/>
    </source>
</evidence>
<dbReference type="SUPFAM" id="SSF111369">
    <property type="entry name" value="HlyD-like secretion proteins"/>
    <property type="match status" value="2"/>
</dbReference>
<dbReference type="PANTHER" id="PTHR30386:SF24">
    <property type="entry name" value="MULTIDRUG RESISTANCE EFFLUX PUMP"/>
    <property type="match status" value="1"/>
</dbReference>
<dbReference type="PRINTS" id="PR01490">
    <property type="entry name" value="RTXTOXIND"/>
</dbReference>
<dbReference type="InterPro" id="IPR050739">
    <property type="entry name" value="MFP"/>
</dbReference>
<dbReference type="Gene3D" id="1.10.287.470">
    <property type="entry name" value="Helix hairpin bin"/>
    <property type="match status" value="1"/>
</dbReference>
<dbReference type="Pfam" id="PF25954">
    <property type="entry name" value="Beta-barrel_RND_2"/>
    <property type="match status" value="1"/>
</dbReference>
<dbReference type="Pfam" id="PF25917">
    <property type="entry name" value="BSH_RND"/>
    <property type="match status" value="1"/>
</dbReference>
<keyword evidence="7" id="KW-1185">Reference proteome</keyword>